<keyword evidence="1" id="KW-0472">Membrane</keyword>
<sequence>MQIVAQVIDLRMDVRGLETKTERAISDIGALTSEVKTGLSAANKSTHAVEVDMAKLVERVNHLPSKGFIVGALLLSLTVIGALVIFQGNIARLVGAAPAVSSVTTR</sequence>
<proteinExistence type="predicted"/>
<name>A0A087M3L6_9HYPH</name>
<evidence type="ECO:0000313" key="3">
    <source>
        <dbReference type="Proteomes" id="UP000028981"/>
    </source>
</evidence>
<comment type="caution">
    <text evidence="2">The sequence shown here is derived from an EMBL/GenBank/DDBJ whole genome shotgun (WGS) entry which is preliminary data.</text>
</comment>
<dbReference type="EMBL" id="JQGC01000006">
    <property type="protein sequence ID" value="KFL31469.1"/>
    <property type="molecule type" value="Genomic_DNA"/>
</dbReference>
<dbReference type="AlphaFoldDB" id="A0A087M3L6"/>
<keyword evidence="3" id="KW-1185">Reference proteome</keyword>
<gene>
    <name evidence="2" type="ORF">JP75_07950</name>
</gene>
<feature type="transmembrane region" description="Helical" evidence="1">
    <location>
        <begin position="67"/>
        <end position="86"/>
    </location>
</feature>
<reference evidence="2 3" key="1">
    <citation type="submission" date="2014-08" db="EMBL/GenBank/DDBJ databases">
        <authorList>
            <person name="Hassan Y.I."/>
            <person name="Lepp D."/>
            <person name="Zhou T."/>
        </authorList>
    </citation>
    <scope>NUCLEOTIDE SEQUENCE [LARGE SCALE GENOMIC DNA]</scope>
    <source>
        <strain evidence="2 3">IFO13584</strain>
    </source>
</reference>
<organism evidence="2 3">
    <name type="scientific">Devosia riboflavina</name>
    <dbReference type="NCBI Taxonomy" id="46914"/>
    <lineage>
        <taxon>Bacteria</taxon>
        <taxon>Pseudomonadati</taxon>
        <taxon>Pseudomonadota</taxon>
        <taxon>Alphaproteobacteria</taxon>
        <taxon>Hyphomicrobiales</taxon>
        <taxon>Devosiaceae</taxon>
        <taxon>Devosia</taxon>
    </lineage>
</organism>
<protein>
    <submittedName>
        <fullName evidence="2">Uncharacterized protein</fullName>
    </submittedName>
</protein>
<keyword evidence="1" id="KW-1133">Transmembrane helix</keyword>
<accession>A0A087M3L6</accession>
<evidence type="ECO:0000256" key="1">
    <source>
        <dbReference type="SAM" id="Phobius"/>
    </source>
</evidence>
<keyword evidence="1" id="KW-0812">Transmembrane</keyword>
<evidence type="ECO:0000313" key="2">
    <source>
        <dbReference type="EMBL" id="KFL31469.1"/>
    </source>
</evidence>
<dbReference type="Proteomes" id="UP000028981">
    <property type="component" value="Unassembled WGS sequence"/>
</dbReference>